<dbReference type="NCBIfam" id="TIGR02384">
    <property type="entry name" value="RelB_DinJ"/>
    <property type="match status" value="1"/>
</dbReference>
<organism evidence="3 4">
    <name type="scientific">Enterococcus faecalis TX0630</name>
    <dbReference type="NCBI Taxonomy" id="749508"/>
    <lineage>
        <taxon>Bacteria</taxon>
        <taxon>Bacillati</taxon>
        <taxon>Bacillota</taxon>
        <taxon>Bacilli</taxon>
        <taxon>Lactobacillales</taxon>
        <taxon>Enterococcaceae</taxon>
        <taxon>Enterococcus</taxon>
    </lineage>
</organism>
<comment type="similarity">
    <text evidence="1">Belongs to the RelB/DinJ antitoxin family.</text>
</comment>
<sequence length="103" mass="11508">NNIMCYNYIHKGGVKVATTKKKPIHVNVDENLKEEAEQLFDDLGLNMTSAITIFLKQSINEQAIPFMINKGNKETLQALKDIKEGNVHGGFSSVEDLMEDLNA</sequence>
<dbReference type="EMBL" id="AEBE01000148">
    <property type="protein sequence ID" value="EFU89088.1"/>
    <property type="molecule type" value="Genomic_DNA"/>
</dbReference>
<evidence type="ECO:0000313" key="3">
    <source>
        <dbReference type="EMBL" id="EFU89088.1"/>
    </source>
</evidence>
<evidence type="ECO:0000256" key="1">
    <source>
        <dbReference type="ARBA" id="ARBA00010562"/>
    </source>
</evidence>
<dbReference type="PANTHER" id="PTHR38781">
    <property type="entry name" value="ANTITOXIN DINJ-RELATED"/>
    <property type="match status" value="1"/>
</dbReference>
<dbReference type="Gene3D" id="1.10.1220.10">
    <property type="entry name" value="Met repressor-like"/>
    <property type="match status" value="1"/>
</dbReference>
<dbReference type="InterPro" id="IPR007337">
    <property type="entry name" value="RelB/DinJ"/>
</dbReference>
<comment type="caution">
    <text evidence="3">The sequence shown here is derived from an EMBL/GenBank/DDBJ whole genome shotgun (WGS) entry which is preliminary data.</text>
</comment>
<accession>A0ABC9P293</accession>
<protein>
    <submittedName>
        <fullName evidence="3">Addiction module antitoxin, RelB/DinJ family</fullName>
    </submittedName>
</protein>
<dbReference type="InterPro" id="IPR013321">
    <property type="entry name" value="Arc_rbn_hlx_hlx"/>
</dbReference>
<feature type="non-terminal residue" evidence="3">
    <location>
        <position position="1"/>
    </location>
</feature>
<name>A0ABC9P293_ENTFL</name>
<proteinExistence type="inferred from homology"/>
<dbReference type="InterPro" id="IPR026262">
    <property type="entry name" value="DinJ"/>
</dbReference>
<gene>
    <name evidence="3" type="ORF">HMPREF9511_02943</name>
</gene>
<dbReference type="PIRSF" id="PIRSF003108">
    <property type="entry name" value="DinJ"/>
    <property type="match status" value="1"/>
</dbReference>
<evidence type="ECO:0000256" key="2">
    <source>
        <dbReference type="ARBA" id="ARBA00022649"/>
    </source>
</evidence>
<keyword evidence="2" id="KW-1277">Toxin-antitoxin system</keyword>
<reference evidence="3 4" key="1">
    <citation type="submission" date="2010-09" db="EMBL/GenBank/DDBJ databases">
        <authorList>
            <person name="Weinstock G."/>
            <person name="Sodergren E."/>
            <person name="Clifton S."/>
            <person name="Fulton L."/>
            <person name="Fulton B."/>
            <person name="Courtney L."/>
            <person name="Fronick C."/>
            <person name="Harrison M."/>
            <person name="Strong C."/>
            <person name="Farmer C."/>
            <person name="Delahaunty K."/>
            <person name="Markovic C."/>
            <person name="Hall O."/>
            <person name="Minx P."/>
            <person name="Tomlinson C."/>
            <person name="Mitreva M."/>
            <person name="Hou S."/>
            <person name="Chen J."/>
            <person name="Wollam A."/>
            <person name="Pepin K.H."/>
            <person name="Johnson M."/>
            <person name="Bhonagiri V."/>
            <person name="Zhang X."/>
            <person name="Suruliraj S."/>
            <person name="Warren W."/>
            <person name="Chinwalla A."/>
            <person name="Mardis E.R."/>
            <person name="Wilson R.K."/>
        </authorList>
    </citation>
    <scope>NUCLEOTIDE SEQUENCE [LARGE SCALE GENOMIC DNA]</scope>
    <source>
        <strain evidence="3 4">TX0630</strain>
    </source>
</reference>
<dbReference type="AlphaFoldDB" id="A0ABC9P293"/>
<dbReference type="Pfam" id="PF04221">
    <property type="entry name" value="RelB"/>
    <property type="match status" value="1"/>
</dbReference>
<dbReference type="Proteomes" id="UP000004933">
    <property type="component" value="Unassembled WGS sequence"/>
</dbReference>
<dbReference type="PANTHER" id="PTHR38781:SF1">
    <property type="entry name" value="ANTITOXIN DINJ-RELATED"/>
    <property type="match status" value="1"/>
</dbReference>
<evidence type="ECO:0000313" key="4">
    <source>
        <dbReference type="Proteomes" id="UP000004933"/>
    </source>
</evidence>